<keyword evidence="6 11" id="KW-0812">Transmembrane</keyword>
<dbReference type="InterPro" id="IPR036097">
    <property type="entry name" value="HisK_dim/P_sf"/>
</dbReference>
<dbReference type="CDD" id="cd06225">
    <property type="entry name" value="HAMP"/>
    <property type="match status" value="1"/>
</dbReference>
<sequence>MSGRTRAGLPSGLAARLLTGQVLVLFAGALTAAGVAAAIGPRIFHQHLLRSAGHMVTASERAHIEMAYRDASLASVAVALMISLLAATVVTWLLTQRIRRPLDQVTDAARELTRGHFTTRVPDIASGTELDTLAEAFNSMAARLQGVEDTRRRMLADLAHELRTPISVLSAHHEGLHDGVTSLGTESRAILAEQTDRLARLADDIDAVSTAEEGRLTLDLRSELITDVMWAAHRGMRERFADKGVDLVVDPVGADGLTARIDRRRIGQVMTNLLTNALRHTSSGGVVTLTSEHVGDEIALIVTDSGEGMTGEHVAHAFERFYRGSSARTRDQTGSGIGLTISKVLVDAHRGSLTAASAGPGEGATFTMTLPC</sequence>
<feature type="domain" description="HAMP" evidence="13">
    <location>
        <begin position="96"/>
        <end position="149"/>
    </location>
</feature>
<comment type="subcellular location">
    <subcellularLocation>
        <location evidence="2">Cell membrane</location>
    </subcellularLocation>
</comment>
<proteinExistence type="predicted"/>
<comment type="catalytic activity">
    <reaction evidence="1">
        <text>ATP + protein L-histidine = ADP + protein N-phospho-L-histidine.</text>
        <dbReference type="EC" id="2.7.13.3"/>
    </reaction>
</comment>
<keyword evidence="8 11" id="KW-1133">Transmembrane helix</keyword>
<dbReference type="InterPro" id="IPR050428">
    <property type="entry name" value="TCS_sensor_his_kinase"/>
</dbReference>
<protein>
    <recommendedName>
        <fullName evidence="3">histidine kinase</fullName>
        <ecNumber evidence="3">2.7.13.3</ecNumber>
    </recommendedName>
</protein>
<dbReference type="SUPFAM" id="SSF47384">
    <property type="entry name" value="Homodimeric domain of signal transducing histidine kinase"/>
    <property type="match status" value="1"/>
</dbReference>
<evidence type="ECO:0000256" key="10">
    <source>
        <dbReference type="ARBA" id="ARBA00023136"/>
    </source>
</evidence>
<dbReference type="PRINTS" id="PR00344">
    <property type="entry name" value="BCTRLSENSOR"/>
</dbReference>
<dbReference type="InterPro" id="IPR003594">
    <property type="entry name" value="HATPase_dom"/>
</dbReference>
<dbReference type="SMART" id="SM00387">
    <property type="entry name" value="HATPase_c"/>
    <property type="match status" value="1"/>
</dbReference>
<dbReference type="CDD" id="cd00075">
    <property type="entry name" value="HATPase"/>
    <property type="match status" value="1"/>
</dbReference>
<dbReference type="InterPro" id="IPR003661">
    <property type="entry name" value="HisK_dim/P_dom"/>
</dbReference>
<dbReference type="Pfam" id="PF02518">
    <property type="entry name" value="HATPase_c"/>
    <property type="match status" value="1"/>
</dbReference>
<dbReference type="SMART" id="SM00388">
    <property type="entry name" value="HisKA"/>
    <property type="match status" value="1"/>
</dbReference>
<evidence type="ECO:0000256" key="7">
    <source>
        <dbReference type="ARBA" id="ARBA00022777"/>
    </source>
</evidence>
<accession>A0ABZ2MEV5</accession>
<evidence type="ECO:0000256" key="5">
    <source>
        <dbReference type="ARBA" id="ARBA00022679"/>
    </source>
</evidence>
<gene>
    <name evidence="14" type="ORF">V1351_11585</name>
</gene>
<name>A0ABZ2MEV5_9MICO</name>
<dbReference type="EC" id="2.7.13.3" evidence="3"/>
<dbReference type="PROSITE" id="PS50885">
    <property type="entry name" value="HAMP"/>
    <property type="match status" value="1"/>
</dbReference>
<dbReference type="InterPro" id="IPR036890">
    <property type="entry name" value="HATPase_C_sf"/>
</dbReference>
<dbReference type="InterPro" id="IPR003660">
    <property type="entry name" value="HAMP_dom"/>
</dbReference>
<dbReference type="EMBL" id="CP144913">
    <property type="protein sequence ID" value="WXB75587.1"/>
    <property type="molecule type" value="Genomic_DNA"/>
</dbReference>
<feature type="domain" description="Histidine kinase" evidence="12">
    <location>
        <begin position="157"/>
        <end position="372"/>
    </location>
</feature>
<evidence type="ECO:0000256" key="6">
    <source>
        <dbReference type="ARBA" id="ARBA00022692"/>
    </source>
</evidence>
<reference evidence="14 15" key="1">
    <citation type="submission" date="2024-02" db="EMBL/GenBank/DDBJ databases">
        <title>Janibacter sp. nov., isolated from gut of marine sandworm.</title>
        <authorList>
            <person name="Kim B."/>
            <person name="Jun M.O."/>
            <person name="Shin N.-R."/>
        </authorList>
    </citation>
    <scope>NUCLEOTIDE SEQUENCE [LARGE SCALE GENOMIC DNA]</scope>
    <source>
        <strain evidence="14 15">A1S7</strain>
    </source>
</reference>
<evidence type="ECO:0000259" key="12">
    <source>
        <dbReference type="PROSITE" id="PS50109"/>
    </source>
</evidence>
<keyword evidence="7" id="KW-0418">Kinase</keyword>
<organism evidence="14 15">
    <name type="scientific">Janibacter alittae</name>
    <dbReference type="NCBI Taxonomy" id="3115209"/>
    <lineage>
        <taxon>Bacteria</taxon>
        <taxon>Bacillati</taxon>
        <taxon>Actinomycetota</taxon>
        <taxon>Actinomycetes</taxon>
        <taxon>Micrococcales</taxon>
        <taxon>Intrasporangiaceae</taxon>
        <taxon>Janibacter</taxon>
    </lineage>
</organism>
<dbReference type="Gene3D" id="1.10.287.130">
    <property type="match status" value="1"/>
</dbReference>
<keyword evidence="14" id="KW-0067">ATP-binding</keyword>
<dbReference type="Gene3D" id="6.10.340.10">
    <property type="match status" value="1"/>
</dbReference>
<dbReference type="InterPro" id="IPR005467">
    <property type="entry name" value="His_kinase_dom"/>
</dbReference>
<dbReference type="RefSeq" id="WP_338748316.1">
    <property type="nucleotide sequence ID" value="NZ_CP144913.1"/>
</dbReference>
<dbReference type="Proteomes" id="UP001382727">
    <property type="component" value="Chromosome"/>
</dbReference>
<dbReference type="Pfam" id="PF00672">
    <property type="entry name" value="HAMP"/>
    <property type="match status" value="1"/>
</dbReference>
<evidence type="ECO:0000256" key="9">
    <source>
        <dbReference type="ARBA" id="ARBA00023012"/>
    </source>
</evidence>
<evidence type="ECO:0000256" key="4">
    <source>
        <dbReference type="ARBA" id="ARBA00022553"/>
    </source>
</evidence>
<keyword evidence="9" id="KW-0902">Two-component regulatory system</keyword>
<dbReference type="SMART" id="SM00304">
    <property type="entry name" value="HAMP"/>
    <property type="match status" value="1"/>
</dbReference>
<keyword evidence="15" id="KW-1185">Reference proteome</keyword>
<evidence type="ECO:0000256" key="11">
    <source>
        <dbReference type="SAM" id="Phobius"/>
    </source>
</evidence>
<evidence type="ECO:0000256" key="8">
    <source>
        <dbReference type="ARBA" id="ARBA00022989"/>
    </source>
</evidence>
<dbReference type="PROSITE" id="PS50109">
    <property type="entry name" value="HIS_KIN"/>
    <property type="match status" value="1"/>
</dbReference>
<keyword evidence="4" id="KW-0597">Phosphoprotein</keyword>
<dbReference type="GO" id="GO:0005524">
    <property type="term" value="F:ATP binding"/>
    <property type="evidence" value="ECO:0007669"/>
    <property type="project" value="UniProtKB-KW"/>
</dbReference>
<evidence type="ECO:0000256" key="2">
    <source>
        <dbReference type="ARBA" id="ARBA00004236"/>
    </source>
</evidence>
<dbReference type="SUPFAM" id="SSF55874">
    <property type="entry name" value="ATPase domain of HSP90 chaperone/DNA topoisomerase II/histidine kinase"/>
    <property type="match status" value="1"/>
</dbReference>
<dbReference type="CDD" id="cd00082">
    <property type="entry name" value="HisKA"/>
    <property type="match status" value="1"/>
</dbReference>
<keyword evidence="5" id="KW-0808">Transferase</keyword>
<evidence type="ECO:0000313" key="15">
    <source>
        <dbReference type="Proteomes" id="UP001382727"/>
    </source>
</evidence>
<dbReference type="Gene3D" id="3.30.565.10">
    <property type="entry name" value="Histidine kinase-like ATPase, C-terminal domain"/>
    <property type="match status" value="1"/>
</dbReference>
<feature type="transmembrane region" description="Helical" evidence="11">
    <location>
        <begin position="73"/>
        <end position="94"/>
    </location>
</feature>
<keyword evidence="10 11" id="KW-0472">Membrane</keyword>
<evidence type="ECO:0000256" key="1">
    <source>
        <dbReference type="ARBA" id="ARBA00000085"/>
    </source>
</evidence>
<dbReference type="PANTHER" id="PTHR45436:SF5">
    <property type="entry name" value="SENSOR HISTIDINE KINASE TRCS"/>
    <property type="match status" value="1"/>
</dbReference>
<evidence type="ECO:0000259" key="13">
    <source>
        <dbReference type="PROSITE" id="PS50885"/>
    </source>
</evidence>
<dbReference type="InterPro" id="IPR004358">
    <property type="entry name" value="Sig_transdc_His_kin-like_C"/>
</dbReference>
<dbReference type="SUPFAM" id="SSF158472">
    <property type="entry name" value="HAMP domain-like"/>
    <property type="match status" value="1"/>
</dbReference>
<evidence type="ECO:0000313" key="14">
    <source>
        <dbReference type="EMBL" id="WXB75587.1"/>
    </source>
</evidence>
<dbReference type="PANTHER" id="PTHR45436">
    <property type="entry name" value="SENSOR HISTIDINE KINASE YKOH"/>
    <property type="match status" value="1"/>
</dbReference>
<evidence type="ECO:0000256" key="3">
    <source>
        <dbReference type="ARBA" id="ARBA00012438"/>
    </source>
</evidence>
<keyword evidence="14" id="KW-0547">Nucleotide-binding</keyword>
<dbReference type="Pfam" id="PF00512">
    <property type="entry name" value="HisKA"/>
    <property type="match status" value="1"/>
</dbReference>